<evidence type="ECO:0008006" key="3">
    <source>
        <dbReference type="Google" id="ProtNLM"/>
    </source>
</evidence>
<accession>A0A8T1TQI7</accession>
<evidence type="ECO:0000313" key="2">
    <source>
        <dbReference type="Proteomes" id="UP000688947"/>
    </source>
</evidence>
<organism evidence="1 2">
    <name type="scientific">Phytophthora cactorum</name>
    <dbReference type="NCBI Taxonomy" id="29920"/>
    <lineage>
        <taxon>Eukaryota</taxon>
        <taxon>Sar</taxon>
        <taxon>Stramenopiles</taxon>
        <taxon>Oomycota</taxon>
        <taxon>Peronosporomycetes</taxon>
        <taxon>Peronosporales</taxon>
        <taxon>Peronosporaceae</taxon>
        <taxon>Phytophthora</taxon>
    </lineage>
</organism>
<dbReference type="OrthoDB" id="110124at2759"/>
<dbReference type="VEuPathDB" id="FungiDB:PC110_g7758"/>
<dbReference type="PANTHER" id="PTHR40866:SF1">
    <property type="entry name" value="BED-TYPE DOMAIN-CONTAINING PROTEIN"/>
    <property type="match status" value="1"/>
</dbReference>
<sequence length="276" mass="31513">MKFTNKDLYALLFTELSPNQARCNICLKVYNSGNGYTNQVHLLLKRHPDYQELAVATYRKGNCFRLFCELSLVGKNDKMEPILAATLQTYMDLLYTYVRDGIAHTLPHMFGLVLDGWSSGSRHFIAIMLVFEDPSISQPKERNLDYDESIQCLTRCFVQLAFCPRGDEEDLGAQSLLDLIADTLSTFNRPIHALMKHLSTIKCRAALRKLTPLASVMRNVTRWSSVFSIVERYNKLHPALLAMDHASIAKHDIARFLLTEEESTQTKEPLETLFAF</sequence>
<gene>
    <name evidence="1" type="ORF">JG687_00017835</name>
</gene>
<dbReference type="EMBL" id="JAENGZ010002210">
    <property type="protein sequence ID" value="KAG6944489.1"/>
    <property type="molecule type" value="Genomic_DNA"/>
</dbReference>
<protein>
    <recommendedName>
        <fullName evidence="3">BED-type domain-containing protein</fullName>
    </recommendedName>
</protein>
<dbReference type="Proteomes" id="UP000688947">
    <property type="component" value="Unassembled WGS sequence"/>
</dbReference>
<proteinExistence type="predicted"/>
<name>A0A8T1TQI7_9STRA</name>
<dbReference type="PANTHER" id="PTHR40866">
    <property type="entry name" value="BED-TYPE DOMAIN-CONTAINING PROTEIN"/>
    <property type="match status" value="1"/>
</dbReference>
<evidence type="ECO:0000313" key="1">
    <source>
        <dbReference type="EMBL" id="KAG6944489.1"/>
    </source>
</evidence>
<dbReference type="AlphaFoldDB" id="A0A8T1TQI7"/>
<reference evidence="1" key="1">
    <citation type="submission" date="2021-01" db="EMBL/GenBank/DDBJ databases">
        <title>Phytophthora aleatoria, a newly-described species from Pinus radiata is distinct from Phytophthora cactorum isolates based on comparative genomics.</title>
        <authorList>
            <person name="Mcdougal R."/>
            <person name="Panda P."/>
            <person name="Williams N."/>
            <person name="Studholme D.J."/>
        </authorList>
    </citation>
    <scope>NUCLEOTIDE SEQUENCE</scope>
    <source>
        <strain evidence="1">NZFS 3830</strain>
    </source>
</reference>
<comment type="caution">
    <text evidence="1">The sequence shown here is derived from an EMBL/GenBank/DDBJ whole genome shotgun (WGS) entry which is preliminary data.</text>
</comment>